<dbReference type="GO" id="GO:0016491">
    <property type="term" value="F:oxidoreductase activity"/>
    <property type="evidence" value="ECO:0007669"/>
    <property type="project" value="InterPro"/>
</dbReference>
<comment type="similarity">
    <text evidence="1">Belongs to the tpcK family.</text>
</comment>
<evidence type="ECO:0000259" key="2">
    <source>
        <dbReference type="Pfam" id="PF07110"/>
    </source>
</evidence>
<accession>A0A1E1LW63</accession>
<gene>
    <name evidence="3" type="ORF">RSE6_00804</name>
</gene>
<evidence type="ECO:0000256" key="1">
    <source>
        <dbReference type="ARBA" id="ARBA00005986"/>
    </source>
</evidence>
<reference evidence="4" key="1">
    <citation type="submission" date="2016-03" db="EMBL/GenBank/DDBJ databases">
        <authorList>
            <person name="Guldener U."/>
        </authorList>
    </citation>
    <scope>NUCLEOTIDE SEQUENCE [LARGE SCALE GENOMIC DNA]</scope>
</reference>
<name>A0A1E1LW63_RHYSE</name>
<feature type="domain" description="EthD" evidence="2">
    <location>
        <begin position="19"/>
        <end position="111"/>
    </location>
</feature>
<protein>
    <recommendedName>
        <fullName evidence="2">EthD domain-containing protein</fullName>
    </recommendedName>
</protein>
<dbReference type="InterPro" id="IPR009799">
    <property type="entry name" value="EthD_dom"/>
</dbReference>
<dbReference type="EMBL" id="FJVC01000017">
    <property type="protein sequence ID" value="CZT41113.1"/>
    <property type="molecule type" value="Genomic_DNA"/>
</dbReference>
<dbReference type="Pfam" id="PF07110">
    <property type="entry name" value="EthD"/>
    <property type="match status" value="1"/>
</dbReference>
<proteinExistence type="inferred from homology"/>
<dbReference type="Proteomes" id="UP000177625">
    <property type="component" value="Unassembled WGS sequence"/>
</dbReference>
<dbReference type="Gene3D" id="3.30.70.100">
    <property type="match status" value="1"/>
</dbReference>
<dbReference type="AlphaFoldDB" id="A0A1E1LW63"/>
<dbReference type="InterPro" id="IPR011008">
    <property type="entry name" value="Dimeric_a/b-barrel"/>
</dbReference>
<keyword evidence="4" id="KW-1185">Reference proteome</keyword>
<sequence>MSAPAGKTVHLTILMNKLETLTHQAFHTYWTHEHPKIWLEMAIVKKHVLKYTQFHVDEKVSEGLRAAGLPIAEYDGGVQIWGRSVEDLMAVFQDPEYLAKVVPDEQKFLKRSEAIMMIGWDEMLWTCEESSNSA</sequence>
<evidence type="ECO:0000313" key="4">
    <source>
        <dbReference type="Proteomes" id="UP000177625"/>
    </source>
</evidence>
<organism evidence="3 4">
    <name type="scientific">Rhynchosporium secalis</name>
    <name type="common">Barley scald fungus</name>
    <dbReference type="NCBI Taxonomy" id="38038"/>
    <lineage>
        <taxon>Eukaryota</taxon>
        <taxon>Fungi</taxon>
        <taxon>Dikarya</taxon>
        <taxon>Ascomycota</taxon>
        <taxon>Pezizomycotina</taxon>
        <taxon>Leotiomycetes</taxon>
        <taxon>Helotiales</taxon>
        <taxon>Ploettnerulaceae</taxon>
        <taxon>Rhynchosporium</taxon>
    </lineage>
</organism>
<dbReference type="SUPFAM" id="SSF54909">
    <property type="entry name" value="Dimeric alpha+beta barrel"/>
    <property type="match status" value="1"/>
</dbReference>
<evidence type="ECO:0000313" key="3">
    <source>
        <dbReference type="EMBL" id="CZT41113.1"/>
    </source>
</evidence>